<evidence type="ECO:0000259" key="1">
    <source>
        <dbReference type="Pfam" id="PF01507"/>
    </source>
</evidence>
<accession>A0A418NJT1</accession>
<dbReference type="GO" id="GO:0016740">
    <property type="term" value="F:transferase activity"/>
    <property type="evidence" value="ECO:0007669"/>
    <property type="project" value="UniProtKB-KW"/>
</dbReference>
<keyword evidence="2" id="KW-0808">Transferase</keyword>
<feature type="domain" description="Phosphoadenosine phosphosulphate reductase" evidence="1">
    <location>
        <begin position="12"/>
        <end position="194"/>
    </location>
</feature>
<evidence type="ECO:0000313" key="3">
    <source>
        <dbReference type="Proteomes" id="UP000285092"/>
    </source>
</evidence>
<dbReference type="RefSeq" id="WP_119512428.1">
    <property type="nucleotide sequence ID" value="NZ_QXFK01000014.1"/>
</dbReference>
<evidence type="ECO:0000313" key="2">
    <source>
        <dbReference type="EMBL" id="RIV79596.1"/>
    </source>
</evidence>
<gene>
    <name evidence="2" type="ORF">D2V04_06400</name>
</gene>
<dbReference type="Gene3D" id="3.40.50.620">
    <property type="entry name" value="HUPs"/>
    <property type="match status" value="1"/>
</dbReference>
<dbReference type="EMBL" id="QXFK01000014">
    <property type="protein sequence ID" value="RIV79596.1"/>
    <property type="molecule type" value="Genomic_DNA"/>
</dbReference>
<dbReference type="Pfam" id="PF01507">
    <property type="entry name" value="PAPS_reduct"/>
    <property type="match status" value="1"/>
</dbReference>
<name>A0A418NJT1_9SPHN</name>
<organism evidence="2 3">
    <name type="scientific">Pelagerythrobacter aerophilus</name>
    <dbReference type="NCBI Taxonomy" id="2306995"/>
    <lineage>
        <taxon>Bacteria</taxon>
        <taxon>Pseudomonadati</taxon>
        <taxon>Pseudomonadota</taxon>
        <taxon>Alphaproteobacteria</taxon>
        <taxon>Sphingomonadales</taxon>
        <taxon>Erythrobacteraceae</taxon>
        <taxon>Pelagerythrobacter</taxon>
    </lineage>
</organism>
<dbReference type="SUPFAM" id="SSF52402">
    <property type="entry name" value="Adenine nucleotide alpha hydrolases-like"/>
    <property type="match status" value="1"/>
</dbReference>
<protein>
    <submittedName>
        <fullName evidence="2">3'-phosphoadenosine 5'-phosphosulfate sulfotransferase</fullName>
    </submittedName>
</protein>
<keyword evidence="3" id="KW-1185">Reference proteome</keyword>
<reference evidence="2 3" key="1">
    <citation type="submission" date="2018-08" db="EMBL/GenBank/DDBJ databases">
        <title>Altererythrobacter sp.Ery1 and Ery12, the genome sequencing of novel strains in genus Alterythrobacter.</title>
        <authorList>
            <person name="Cheng H."/>
            <person name="Wu Y.-H."/>
            <person name="Fang C."/>
            <person name="Xu X.-W."/>
        </authorList>
    </citation>
    <scope>NUCLEOTIDE SEQUENCE [LARGE SCALE GENOMIC DNA]</scope>
    <source>
        <strain evidence="2 3">Ery1</strain>
    </source>
</reference>
<sequence>MTNPYRIEGPALISFSGGRTSGYMLWHILDAHDGKLPDDVHVCFANTGKEREETLRFVHECATRWGVRVRWIEFVDYAKKAPVADRFEEVGFNSASRSGEPFAAVIRRKGYLPNSVTRFCTTHMKIETLKHFMLSLGYKTWTNVVGLRADEMHRVARGHARNASGKDRWKTVMPLADAGVTNRDVRAFWARQEFDLGLLPFEGNCDACFLKARPKLWEVERTRPGTLDWWSQQEAEITGKTNKASGARFVTEYSYAELIQDVRRQPDMFAGGLFDDDPDMDAECGLWCAGEAA</sequence>
<comment type="caution">
    <text evidence="2">The sequence shown here is derived from an EMBL/GenBank/DDBJ whole genome shotgun (WGS) entry which is preliminary data.</text>
</comment>
<dbReference type="InterPro" id="IPR014729">
    <property type="entry name" value="Rossmann-like_a/b/a_fold"/>
</dbReference>
<dbReference type="AlphaFoldDB" id="A0A418NJT1"/>
<dbReference type="InterPro" id="IPR002500">
    <property type="entry name" value="PAPS_reduct_dom"/>
</dbReference>
<dbReference type="Proteomes" id="UP000285092">
    <property type="component" value="Unassembled WGS sequence"/>
</dbReference>
<proteinExistence type="predicted"/>
<dbReference type="OrthoDB" id="9774475at2"/>